<evidence type="ECO:0000256" key="4">
    <source>
        <dbReference type="ARBA" id="ARBA00023157"/>
    </source>
</evidence>
<dbReference type="InterPro" id="IPR004978">
    <property type="entry name" value="Stanniocalcin"/>
</dbReference>
<comment type="subunit">
    <text evidence="2">Homodimer; disulfide-linked.</text>
</comment>
<evidence type="ECO:0000313" key="6">
    <source>
        <dbReference type="EMBL" id="GMR60570.1"/>
    </source>
</evidence>
<dbReference type="PANTHER" id="PTHR11245:SF6">
    <property type="entry name" value="DUF19 DOMAIN-CONTAINING PROTEIN"/>
    <property type="match status" value="1"/>
</dbReference>
<feature type="non-terminal residue" evidence="6">
    <location>
        <position position="1"/>
    </location>
</feature>
<dbReference type="GO" id="GO:0005179">
    <property type="term" value="F:hormone activity"/>
    <property type="evidence" value="ECO:0007669"/>
    <property type="project" value="UniProtKB-KW"/>
</dbReference>
<feature type="region of interest" description="Disordered" evidence="5">
    <location>
        <begin position="317"/>
        <end position="343"/>
    </location>
</feature>
<protein>
    <recommendedName>
        <fullName evidence="8">HTH psq-type domain-containing protein</fullName>
    </recommendedName>
</protein>
<proteinExistence type="inferred from homology"/>
<dbReference type="GO" id="GO:0006874">
    <property type="term" value="P:intracellular calcium ion homeostasis"/>
    <property type="evidence" value="ECO:0007669"/>
    <property type="project" value="TreeGrafter"/>
</dbReference>
<keyword evidence="4" id="KW-1015">Disulfide bond</keyword>
<gene>
    <name evidence="6" type="ORF">PMAYCL1PPCAC_30765</name>
</gene>
<dbReference type="PANTHER" id="PTHR11245">
    <property type="entry name" value="STANNIOCALCIN"/>
    <property type="match status" value="1"/>
</dbReference>
<dbReference type="Proteomes" id="UP001328107">
    <property type="component" value="Unassembled WGS sequence"/>
</dbReference>
<evidence type="ECO:0000256" key="1">
    <source>
        <dbReference type="ARBA" id="ARBA00008693"/>
    </source>
</evidence>
<evidence type="ECO:0000313" key="7">
    <source>
        <dbReference type="Proteomes" id="UP001328107"/>
    </source>
</evidence>
<sequence>YTDPNRTNSVKMFEAPNAWKMYPNACRIVTSTAIREFHHPDEDRLFSALYRIVRRQMTFNEASASHRISLNVIREVYKTIFNSMSMAMMRLMKERKKDLHLRGDELSDEGFPFEEVTEEDLQIITTDNGEQFAVVDPSLVPPKMSRFDDNYGKSAGHIRIPRILCRPPKKPSPSVIEPVASTSKVEEPSGVNDSVIIKEEDEGENYRSSGLDVFPQQLVQPKEEEIDLFPNEIESFHEEMTKPKEEEQDMNLLHSNLGTFDNDYLVPKEEEPDEFSDGLVFPKMEHEELFEPFAGQLLNGEDGRMLLEVQSEDIARKGANRLPKNENLNQSSRNRDMKLEDDGHGDLLDCSMAEFEFREEEGEEDRKEESQVVANEDEDSPLIAESIEMALTSSKITGAKASVLREALKDFMLRNVPVVDLVNVYDLKDQNSLVHLINKSRVFLKGICRQRGKSFPAAFAASADSMPFNSGDPLDPNDTKRIQKIKDVISVVCRGCCYPRKGKEKLRAALYGVCTGEMTVNAASNKFNLPSSTITPYMMKARSKLGSLLPPQAAPPIVWSEQMKQYQKNRILPPGVATTTLNSNGRRVVTMEEIDREATAQILMSHYDAFGKQSIFDAVIAVITEGMSAPEAGKKTGIPASTIQTYVARTRLALSLPSRADEVQFVPRRREAPTLALTIKHESATREEVEKFAKNMLIVMGDEKRRVHIFRAVVATVMGELTMKEAAQHEGLASSSIHPYVTKVRHYFGSRCPPPKLVANVKKPSAMRGARVDDELNISISEDEAVTIDGITVPKSIKLLTRLITMGRVDYGHAQPFLGTREELEDKLIKIMEDFRFQGSVENLARGIMHVYVDDNTITEACHMFRLSHTTLSSYMRAVKVFIDFAKSPCTREYERQEEHREYAMLNTAPRPTDGERPRLRKSMPQPQLLPRPPTSQILDPDEIKCEMEDGNGPVKEEPFDESSSSMEASESTSSFFLSEEYQRRDAEWNGEGHDYITITMMNMYKHKGWKFDENGDNNTELIPMIFLPQVSESKRLDKLRAVIQYVVNDRHGGMRERFYIRPLLIHHMCNGFSLDHLLSVYDDRVPLTEEELKNYTEIVSNIYKKTGSIVLEFMANLTKCCKIVDVKEAAMKEERESLKVEMMMRFPFLDKPRVIHTISEQLSQEMLERRQTGCDFFMYYALLAIAELRDLGFLLSGPFLNEIVRITVYNIPNQVCDKYKAPIWATQYIMNVIEANRDSL</sequence>
<evidence type="ECO:0000256" key="3">
    <source>
        <dbReference type="ARBA" id="ARBA00022702"/>
    </source>
</evidence>
<name>A0AAN5IE02_9BILA</name>
<organism evidence="6 7">
    <name type="scientific">Pristionchus mayeri</name>
    <dbReference type="NCBI Taxonomy" id="1317129"/>
    <lineage>
        <taxon>Eukaryota</taxon>
        <taxon>Metazoa</taxon>
        <taxon>Ecdysozoa</taxon>
        <taxon>Nematoda</taxon>
        <taxon>Chromadorea</taxon>
        <taxon>Rhabditida</taxon>
        <taxon>Rhabditina</taxon>
        <taxon>Diplogasteromorpha</taxon>
        <taxon>Diplogasteroidea</taxon>
        <taxon>Neodiplogasteridae</taxon>
        <taxon>Pristionchus</taxon>
    </lineage>
</organism>
<keyword evidence="3" id="KW-0372">Hormone</keyword>
<dbReference type="AlphaFoldDB" id="A0AAN5IE02"/>
<feature type="region of interest" description="Disordered" evidence="5">
    <location>
        <begin position="906"/>
        <end position="977"/>
    </location>
</feature>
<evidence type="ECO:0000256" key="2">
    <source>
        <dbReference type="ARBA" id="ARBA00011748"/>
    </source>
</evidence>
<comment type="similarity">
    <text evidence="1">Belongs to the stanniocalcin family.</text>
</comment>
<evidence type="ECO:0000256" key="5">
    <source>
        <dbReference type="SAM" id="MobiDB-lite"/>
    </source>
</evidence>
<dbReference type="EMBL" id="BTRK01000006">
    <property type="protein sequence ID" value="GMR60570.1"/>
    <property type="molecule type" value="Genomic_DNA"/>
</dbReference>
<comment type="caution">
    <text evidence="6">The sequence shown here is derived from an EMBL/GenBank/DDBJ whole genome shotgun (WGS) entry which is preliminary data.</text>
</comment>
<keyword evidence="7" id="KW-1185">Reference proteome</keyword>
<feature type="compositionally biased region" description="Low complexity" evidence="5">
    <location>
        <begin position="962"/>
        <end position="977"/>
    </location>
</feature>
<dbReference type="GO" id="GO:0005615">
    <property type="term" value="C:extracellular space"/>
    <property type="evidence" value="ECO:0007669"/>
    <property type="project" value="TreeGrafter"/>
</dbReference>
<evidence type="ECO:0008006" key="8">
    <source>
        <dbReference type="Google" id="ProtNLM"/>
    </source>
</evidence>
<accession>A0AAN5IE02</accession>
<feature type="compositionally biased region" description="Basic and acidic residues" evidence="5">
    <location>
        <begin position="333"/>
        <end position="343"/>
    </location>
</feature>
<reference evidence="7" key="1">
    <citation type="submission" date="2022-10" db="EMBL/GenBank/DDBJ databases">
        <title>Genome assembly of Pristionchus species.</title>
        <authorList>
            <person name="Yoshida K."/>
            <person name="Sommer R.J."/>
        </authorList>
    </citation>
    <scope>NUCLEOTIDE SEQUENCE [LARGE SCALE GENOMIC DNA]</scope>
    <source>
        <strain evidence="7">RS5460</strain>
    </source>
</reference>